<proteinExistence type="predicted"/>
<evidence type="ECO:0000313" key="1">
    <source>
        <dbReference type="EMBL" id="VDM23471.1"/>
    </source>
</evidence>
<evidence type="ECO:0000313" key="3">
    <source>
        <dbReference type="WBParaSite" id="TTAC_0000383101-mRNA-1"/>
    </source>
</evidence>
<dbReference type="SUPFAM" id="SSF53067">
    <property type="entry name" value="Actin-like ATPase domain"/>
    <property type="match status" value="1"/>
</dbReference>
<dbReference type="EMBL" id="UYWX01003106">
    <property type="protein sequence ID" value="VDM23471.1"/>
    <property type="molecule type" value="Genomic_DNA"/>
</dbReference>
<name>A0A0R3WSU1_HYDTA</name>
<sequence length="65" mass="7276">MGIVVDLSDEVRATAPIYEGLYNYVFTSDTECEVLRGIKEQHCFMTLGFASELTTASNCHSLERI</sequence>
<dbReference type="AlphaFoldDB" id="A0A0R3WSU1"/>
<gene>
    <name evidence="1" type="ORF">TTAC_LOCUS3819</name>
</gene>
<dbReference type="InterPro" id="IPR043129">
    <property type="entry name" value="ATPase_NBD"/>
</dbReference>
<protein>
    <submittedName>
        <fullName evidence="3">GNAT family N-acetyltransferase</fullName>
    </submittedName>
</protein>
<keyword evidence="2" id="KW-1185">Reference proteome</keyword>
<accession>A0A0R3WSU1</accession>
<evidence type="ECO:0000313" key="2">
    <source>
        <dbReference type="Proteomes" id="UP000274429"/>
    </source>
</evidence>
<reference evidence="1 2" key="2">
    <citation type="submission" date="2018-11" db="EMBL/GenBank/DDBJ databases">
        <authorList>
            <consortium name="Pathogen Informatics"/>
        </authorList>
    </citation>
    <scope>NUCLEOTIDE SEQUENCE [LARGE SCALE GENOMIC DNA]</scope>
</reference>
<organism evidence="3">
    <name type="scientific">Hydatigena taeniaeformis</name>
    <name type="common">Feline tapeworm</name>
    <name type="synonym">Taenia taeniaeformis</name>
    <dbReference type="NCBI Taxonomy" id="6205"/>
    <lineage>
        <taxon>Eukaryota</taxon>
        <taxon>Metazoa</taxon>
        <taxon>Spiralia</taxon>
        <taxon>Lophotrochozoa</taxon>
        <taxon>Platyhelminthes</taxon>
        <taxon>Cestoda</taxon>
        <taxon>Eucestoda</taxon>
        <taxon>Cyclophyllidea</taxon>
        <taxon>Taeniidae</taxon>
        <taxon>Hydatigera</taxon>
    </lineage>
</organism>
<reference evidence="3" key="1">
    <citation type="submission" date="2017-02" db="UniProtKB">
        <authorList>
            <consortium name="WormBaseParasite"/>
        </authorList>
    </citation>
    <scope>IDENTIFICATION</scope>
</reference>
<dbReference type="Gene3D" id="3.90.640.10">
    <property type="entry name" value="Actin, Chain A, domain 4"/>
    <property type="match status" value="1"/>
</dbReference>
<dbReference type="WBParaSite" id="TTAC_0000383101-mRNA-1">
    <property type="protein sequence ID" value="TTAC_0000383101-mRNA-1"/>
    <property type="gene ID" value="TTAC_0000383101"/>
</dbReference>
<dbReference type="Proteomes" id="UP000274429">
    <property type="component" value="Unassembled WGS sequence"/>
</dbReference>